<evidence type="ECO:0000256" key="1">
    <source>
        <dbReference type="SAM" id="MobiDB-lite"/>
    </source>
</evidence>
<dbReference type="AlphaFoldDB" id="A0AA87ZZK7"/>
<comment type="caution">
    <text evidence="2">The sequence shown here is derived from an EMBL/GenBank/DDBJ whole genome shotgun (WGS) entry which is preliminary data.</text>
</comment>
<sequence length="58" mass="6234">MDFGDGCSWEESNCRQGRLGCQVFVCNEGTSSSNLSMPDPSKNSDKTESNVGAVIRTT</sequence>
<organism evidence="2 3">
    <name type="scientific">Ficus carica</name>
    <name type="common">Common fig</name>
    <dbReference type="NCBI Taxonomy" id="3494"/>
    <lineage>
        <taxon>Eukaryota</taxon>
        <taxon>Viridiplantae</taxon>
        <taxon>Streptophyta</taxon>
        <taxon>Embryophyta</taxon>
        <taxon>Tracheophyta</taxon>
        <taxon>Spermatophyta</taxon>
        <taxon>Magnoliopsida</taxon>
        <taxon>eudicotyledons</taxon>
        <taxon>Gunneridae</taxon>
        <taxon>Pentapetalae</taxon>
        <taxon>rosids</taxon>
        <taxon>fabids</taxon>
        <taxon>Rosales</taxon>
        <taxon>Moraceae</taxon>
        <taxon>Ficeae</taxon>
        <taxon>Ficus</taxon>
    </lineage>
</organism>
<evidence type="ECO:0000313" key="3">
    <source>
        <dbReference type="Proteomes" id="UP001187192"/>
    </source>
</evidence>
<accession>A0AA87ZZK7</accession>
<reference evidence="2" key="1">
    <citation type="submission" date="2023-07" db="EMBL/GenBank/DDBJ databases">
        <title>draft genome sequence of fig (Ficus carica).</title>
        <authorList>
            <person name="Takahashi T."/>
            <person name="Nishimura K."/>
        </authorList>
    </citation>
    <scope>NUCLEOTIDE SEQUENCE</scope>
</reference>
<evidence type="ECO:0000313" key="2">
    <source>
        <dbReference type="EMBL" id="GMN34681.1"/>
    </source>
</evidence>
<proteinExistence type="predicted"/>
<name>A0AA87ZZK7_FICCA</name>
<dbReference type="Proteomes" id="UP001187192">
    <property type="component" value="Unassembled WGS sequence"/>
</dbReference>
<dbReference type="EMBL" id="BTGU01000005">
    <property type="protein sequence ID" value="GMN34681.1"/>
    <property type="molecule type" value="Genomic_DNA"/>
</dbReference>
<protein>
    <submittedName>
        <fullName evidence="2">Uncharacterized protein</fullName>
    </submittedName>
</protein>
<keyword evidence="3" id="KW-1185">Reference proteome</keyword>
<feature type="region of interest" description="Disordered" evidence="1">
    <location>
        <begin position="31"/>
        <end position="58"/>
    </location>
</feature>
<gene>
    <name evidence="2" type="ORF">TIFTF001_004818</name>
</gene>